<dbReference type="PANTHER" id="PTHR30383:SF29">
    <property type="entry name" value="SGNH HYDROLASE-TYPE ESTERASE DOMAIN-CONTAINING PROTEIN"/>
    <property type="match status" value="1"/>
</dbReference>
<dbReference type="InterPro" id="IPR013830">
    <property type="entry name" value="SGNH_hydro"/>
</dbReference>
<evidence type="ECO:0000313" key="3">
    <source>
        <dbReference type="Proteomes" id="UP001600941"/>
    </source>
</evidence>
<evidence type="ECO:0000313" key="2">
    <source>
        <dbReference type="EMBL" id="GAA6501778.1"/>
    </source>
</evidence>
<dbReference type="SUPFAM" id="SSF52266">
    <property type="entry name" value="SGNH hydrolase"/>
    <property type="match status" value="1"/>
</dbReference>
<dbReference type="CDD" id="cd01839">
    <property type="entry name" value="SGNH_arylesterase_like"/>
    <property type="match status" value="1"/>
</dbReference>
<dbReference type="Pfam" id="PF13472">
    <property type="entry name" value="Lipase_GDSL_2"/>
    <property type="match status" value="1"/>
</dbReference>
<organism evidence="2 3">
    <name type="scientific">Blautia parvula</name>
    <dbReference type="NCBI Taxonomy" id="2877527"/>
    <lineage>
        <taxon>Bacteria</taxon>
        <taxon>Bacillati</taxon>
        <taxon>Bacillota</taxon>
        <taxon>Clostridia</taxon>
        <taxon>Lachnospirales</taxon>
        <taxon>Lachnospiraceae</taxon>
        <taxon>Blautia</taxon>
    </lineage>
</organism>
<keyword evidence="3" id="KW-1185">Reference proteome</keyword>
<dbReference type="Proteomes" id="UP001600941">
    <property type="component" value="Unassembled WGS sequence"/>
</dbReference>
<dbReference type="InterPro" id="IPR051532">
    <property type="entry name" value="Ester_Hydrolysis_Enzymes"/>
</dbReference>
<dbReference type="InterPro" id="IPR036514">
    <property type="entry name" value="SGNH_hydro_sf"/>
</dbReference>
<keyword evidence="2" id="KW-0378">Hydrolase</keyword>
<reference evidence="2 3" key="1">
    <citation type="submission" date="2024-04" db="EMBL/GenBank/DDBJ databases">
        <title>Defined microbial consortia suppress multidrug-resistant proinflammatory Enterobacteriaceae via ecological control.</title>
        <authorList>
            <person name="Furuichi M."/>
            <person name="Kawaguchi T."/>
            <person name="Pust M."/>
            <person name="Yasuma K."/>
            <person name="Plichta D."/>
            <person name="Hasegawa N."/>
            <person name="Ohya T."/>
            <person name="Bhattarai S."/>
            <person name="Sasajima S."/>
            <person name="Aoto Y."/>
            <person name="Tuganbaev T."/>
            <person name="Yaginuma M."/>
            <person name="Ueda M."/>
            <person name="Okahashi N."/>
            <person name="Amafuji K."/>
            <person name="Kiridooshi Y."/>
            <person name="Sugita K."/>
            <person name="Strazar M."/>
            <person name="Skelly A."/>
            <person name="Suda W."/>
            <person name="Hattori M."/>
            <person name="Nakamoto N."/>
            <person name="Caballero S."/>
            <person name="Norman J."/>
            <person name="Olle B."/>
            <person name="Tanoue T."/>
            <person name="Arita M."/>
            <person name="Bucci V."/>
            <person name="Atarashi K."/>
            <person name="Xavier R."/>
            <person name="Honda K."/>
        </authorList>
    </citation>
    <scope>NUCLEOTIDE SEQUENCE [LARGE SCALE GENOMIC DNA]</scope>
    <source>
        <strain evidence="3">k34-0107-D12</strain>
    </source>
</reference>
<protein>
    <submittedName>
        <fullName evidence="2">SGNH/GDSL hydrolase family protein</fullName>
    </submittedName>
</protein>
<name>A0ABQ0BZ02_9FIRM</name>
<comment type="caution">
    <text evidence="2">The sequence shown here is derived from an EMBL/GenBank/DDBJ whole genome shotgun (WGS) entry which is preliminary data.</text>
</comment>
<dbReference type="EMBL" id="BAABZQ010000001">
    <property type="protein sequence ID" value="GAA6501778.1"/>
    <property type="molecule type" value="Genomic_DNA"/>
</dbReference>
<dbReference type="GO" id="GO:0016787">
    <property type="term" value="F:hydrolase activity"/>
    <property type="evidence" value="ECO:0007669"/>
    <property type="project" value="UniProtKB-KW"/>
</dbReference>
<gene>
    <name evidence="2" type="ORF">K340107D12_45940</name>
</gene>
<accession>A0ABQ0BZ02</accession>
<sequence length="220" mass="24624">MKNVLCYGDSNTHGYDGVTGGRFPWGVRWTSLVQEALKEEQVRIIEEGQNGRTTVWDDPIEGMKSGLKYLIPCLESHSPLDVVVLMLGTNDIKQRFSLSASDVAAGAETLVKTIKMYFRENREPVPEILLVSPLKIREEIVDHKFSPMFGGERAVKISGELAGYYRETAKRQGCAFLDAASVTMPGAEDSVHLDPEGHRVFAEAVTEKLREILRERKEIN</sequence>
<evidence type="ECO:0000259" key="1">
    <source>
        <dbReference type="Pfam" id="PF13472"/>
    </source>
</evidence>
<feature type="domain" description="SGNH hydrolase-type esterase" evidence="1">
    <location>
        <begin position="6"/>
        <end position="200"/>
    </location>
</feature>
<dbReference type="PANTHER" id="PTHR30383">
    <property type="entry name" value="THIOESTERASE 1/PROTEASE 1/LYSOPHOSPHOLIPASE L1"/>
    <property type="match status" value="1"/>
</dbReference>
<proteinExistence type="predicted"/>
<dbReference type="RefSeq" id="WP_103732474.1">
    <property type="nucleotide sequence ID" value="NZ_BAABZQ010000001.1"/>
</dbReference>
<dbReference type="Gene3D" id="3.40.50.1110">
    <property type="entry name" value="SGNH hydrolase"/>
    <property type="match status" value="1"/>
</dbReference>